<reference evidence="2 3" key="1">
    <citation type="journal article" date="2014" name="Int. J. Syst. Evol. Microbiol.">
        <title>Complete genome sequence of Corynebacterium casei LMG S-19264T (=DSM 44701T), isolated from a smear-ripened cheese.</title>
        <authorList>
            <consortium name="US DOE Joint Genome Institute (JGI-PGF)"/>
            <person name="Walter F."/>
            <person name="Albersmeier A."/>
            <person name="Kalinowski J."/>
            <person name="Ruckert C."/>
        </authorList>
    </citation>
    <scope>NUCLEOTIDE SEQUENCE [LARGE SCALE GENOMIC DNA]</scope>
    <source>
        <strain evidence="2 3">KCTC 12285</strain>
    </source>
</reference>
<proteinExistence type="predicted"/>
<gene>
    <name evidence="2" type="ORF">GCM10007384_06570</name>
</gene>
<accession>A0A918N2U4</accession>
<evidence type="ECO:0000256" key="1">
    <source>
        <dbReference type="SAM" id="SignalP"/>
    </source>
</evidence>
<dbReference type="Proteomes" id="UP000601108">
    <property type="component" value="Unassembled WGS sequence"/>
</dbReference>
<comment type="caution">
    <text evidence="2">The sequence shown here is derived from an EMBL/GenBank/DDBJ whole genome shotgun (WGS) entry which is preliminary data.</text>
</comment>
<feature type="chain" id="PRO_5036949887" description="KTSC domain-containing protein" evidence="1">
    <location>
        <begin position="18"/>
        <end position="120"/>
    </location>
</feature>
<organism evidence="2 3">
    <name type="scientific">Aquimarina muelleri</name>
    <dbReference type="NCBI Taxonomy" id="279356"/>
    <lineage>
        <taxon>Bacteria</taxon>
        <taxon>Pseudomonadati</taxon>
        <taxon>Bacteroidota</taxon>
        <taxon>Flavobacteriia</taxon>
        <taxon>Flavobacteriales</taxon>
        <taxon>Flavobacteriaceae</taxon>
        <taxon>Aquimarina</taxon>
    </lineage>
</organism>
<evidence type="ECO:0000313" key="2">
    <source>
        <dbReference type="EMBL" id="GGX07593.1"/>
    </source>
</evidence>
<evidence type="ECO:0000313" key="3">
    <source>
        <dbReference type="Proteomes" id="UP000601108"/>
    </source>
</evidence>
<protein>
    <recommendedName>
        <fullName evidence="4">KTSC domain-containing protein</fullName>
    </recommendedName>
</protein>
<dbReference type="EMBL" id="BMWS01000003">
    <property type="protein sequence ID" value="GGX07593.1"/>
    <property type="molecule type" value="Genomic_DNA"/>
</dbReference>
<name>A0A918N2U4_9FLAO</name>
<keyword evidence="1" id="KW-0732">Signal</keyword>
<feature type="signal peptide" evidence="1">
    <location>
        <begin position="1"/>
        <end position="17"/>
    </location>
</feature>
<dbReference type="AlphaFoldDB" id="A0A918N2U4"/>
<evidence type="ECO:0008006" key="4">
    <source>
        <dbReference type="Google" id="ProtNLM"/>
    </source>
</evidence>
<keyword evidence="3" id="KW-1185">Reference proteome</keyword>
<sequence length="120" mass="13406">MLKIACALLLLSTYNCAPSKGGKDTANTSNSPVIAKNENATDMQEKGFAKGTILVNKSKDCPYILNVEAYKDNLDPININEFFKTEIPEQVWIKFASLRMPSRCNDARPVSISEIHKRKE</sequence>